<protein>
    <submittedName>
        <fullName evidence="1">Pilus assembly protein</fullName>
    </submittedName>
</protein>
<evidence type="ECO:0000313" key="2">
    <source>
        <dbReference type="Proteomes" id="UP000215788"/>
    </source>
</evidence>
<dbReference type="Proteomes" id="UP000215788">
    <property type="component" value="Unassembled WGS sequence"/>
</dbReference>
<dbReference type="InterPro" id="IPR008962">
    <property type="entry name" value="PapD-like_sf"/>
</dbReference>
<comment type="caution">
    <text evidence="1">The sequence shown here is derived from an EMBL/GenBank/DDBJ whole genome shotgun (WGS) entry which is preliminary data.</text>
</comment>
<dbReference type="EMBL" id="NQKI01000013">
    <property type="protein sequence ID" value="OZY59548.1"/>
    <property type="molecule type" value="Genomic_DNA"/>
</dbReference>
<dbReference type="InterPro" id="IPR013783">
    <property type="entry name" value="Ig-like_fold"/>
</dbReference>
<gene>
    <name evidence="1" type="ORF">CJF39_10570</name>
</gene>
<name>A0A266NAK4_9PSED</name>
<accession>A0A266NAK4</accession>
<organism evidence="1 2">
    <name type="scientific">Pseudomonas lundensis</name>
    <dbReference type="NCBI Taxonomy" id="86185"/>
    <lineage>
        <taxon>Bacteria</taxon>
        <taxon>Pseudomonadati</taxon>
        <taxon>Pseudomonadota</taxon>
        <taxon>Gammaproteobacteria</taxon>
        <taxon>Pseudomonadales</taxon>
        <taxon>Pseudomonadaceae</taxon>
        <taxon>Pseudomonas</taxon>
    </lineage>
</organism>
<evidence type="ECO:0000313" key="1">
    <source>
        <dbReference type="EMBL" id="OZY59548.1"/>
    </source>
</evidence>
<reference evidence="1 2" key="1">
    <citation type="submission" date="2017-08" db="EMBL/GenBank/DDBJ databases">
        <title>Genomic and metabolic characterisation of spoilage-associated Pseudomonas species.</title>
        <authorList>
            <person name="Stanborough T."/>
            <person name="Fegan N."/>
            <person name="Powell S.M."/>
            <person name="Singh T."/>
            <person name="Tamplin M.L."/>
            <person name="Chandry P.S."/>
        </authorList>
    </citation>
    <scope>NUCLEOTIDE SEQUENCE [LARGE SCALE GENOMIC DNA]</scope>
    <source>
        <strain evidence="1 2">L1802</strain>
    </source>
</reference>
<proteinExistence type="predicted"/>
<dbReference type="AlphaFoldDB" id="A0A266NAK4"/>
<dbReference type="Gene3D" id="2.60.40.10">
    <property type="entry name" value="Immunoglobulins"/>
    <property type="match status" value="1"/>
</dbReference>
<dbReference type="SUPFAM" id="SSF49354">
    <property type="entry name" value="PapD-like"/>
    <property type="match status" value="1"/>
</dbReference>
<dbReference type="OrthoDB" id="7630309at2"/>
<sequence>MIRALTGLLSIWLISLNTLAGPNINVGMVYDYMDGDKSTYLKRVFNGGDSTAFIRVSIKEIVYKADGSREEVEVKSHTDRRARNGLMSSPSRLIVPPNGTQGARLLFMGPRDQERYFRVRFIPVVPEKEDEFALSADQANDYKKNLSAGVNVLAGYGTVFFVRPENTHFDTYIENTAKHYLLRNQGNSVIVVDEFKDCAANDMLQCNPTTKTHILPGRTLRFDKQSGRHYRFTLVEGHAQKNIEVKR</sequence>